<evidence type="ECO:0000313" key="2">
    <source>
        <dbReference type="EMBL" id="MBB5183136.1"/>
    </source>
</evidence>
<dbReference type="Pfam" id="PF12146">
    <property type="entry name" value="Hydrolase_4"/>
    <property type="match status" value="1"/>
</dbReference>
<feature type="domain" description="Serine aminopeptidase S33" evidence="1">
    <location>
        <begin position="26"/>
        <end position="286"/>
    </location>
</feature>
<evidence type="ECO:0000313" key="3">
    <source>
        <dbReference type="Proteomes" id="UP000539953"/>
    </source>
</evidence>
<dbReference type="GO" id="GO:0016787">
    <property type="term" value="F:hydrolase activity"/>
    <property type="evidence" value="ECO:0007669"/>
    <property type="project" value="UniProtKB-KW"/>
</dbReference>
<dbReference type="EMBL" id="JACHHK010000003">
    <property type="protein sequence ID" value="MBB5183136.1"/>
    <property type="molecule type" value="Genomic_DNA"/>
</dbReference>
<dbReference type="Gene3D" id="3.40.50.1820">
    <property type="entry name" value="alpha/beta hydrolase"/>
    <property type="match status" value="1"/>
</dbReference>
<dbReference type="AlphaFoldDB" id="A0A7W8CXH1"/>
<keyword evidence="2" id="KW-0378">Hydrolase</keyword>
<organism evidence="2 3">
    <name type="scientific">Catenisphaera adipataccumulans</name>
    <dbReference type="NCBI Taxonomy" id="700500"/>
    <lineage>
        <taxon>Bacteria</taxon>
        <taxon>Bacillati</taxon>
        <taxon>Bacillota</taxon>
        <taxon>Erysipelotrichia</taxon>
        <taxon>Erysipelotrichales</taxon>
        <taxon>Erysipelotrichaceae</taxon>
        <taxon>Catenisphaera</taxon>
    </lineage>
</organism>
<protein>
    <submittedName>
        <fullName evidence="2">Alpha-beta hydrolase superfamily lysophospholipase</fullName>
    </submittedName>
</protein>
<dbReference type="Proteomes" id="UP000539953">
    <property type="component" value="Unassembled WGS sequence"/>
</dbReference>
<dbReference type="InterPro" id="IPR051044">
    <property type="entry name" value="MAG_DAG_Lipase"/>
</dbReference>
<reference evidence="2 3" key="1">
    <citation type="submission" date="2020-08" db="EMBL/GenBank/DDBJ databases">
        <title>Genomic Encyclopedia of Type Strains, Phase IV (KMG-IV): sequencing the most valuable type-strain genomes for metagenomic binning, comparative biology and taxonomic classification.</title>
        <authorList>
            <person name="Goeker M."/>
        </authorList>
    </citation>
    <scope>NUCLEOTIDE SEQUENCE [LARGE SCALE GENOMIC DNA]</scope>
    <source>
        <strain evidence="2 3">DSM 25799</strain>
    </source>
</reference>
<keyword evidence="3" id="KW-1185">Reference proteome</keyword>
<gene>
    <name evidence="2" type="ORF">HNQ47_001156</name>
</gene>
<dbReference type="InterPro" id="IPR029058">
    <property type="entry name" value="AB_hydrolase_fold"/>
</dbReference>
<name>A0A7W8CXH1_9FIRM</name>
<comment type="caution">
    <text evidence="2">The sequence shown here is derived from an EMBL/GenBank/DDBJ whole genome shotgun (WGS) entry which is preliminary data.</text>
</comment>
<proteinExistence type="predicted"/>
<sequence length="305" mass="34258">MLYEGEFQSVNKRDNVQYWLYVPAAQPKGVIQLVHGFGEHARRYLLMIAAYVKAGYIVAADDHVGHGKTAIVNNSWGDWGDAGFETMVNDEYELMKIAKAKFPDVPYYMFGHSMGSVITREFIARYGNELKAAALCGTCGSFPTKEAEAMLEKDVAEGKGKETDVQAAGTAMGWMGERCGEIKLGNEWICHDHDVQVDHANDPFDAFTRPTTNQSLLYFMQMIDDVTGVQWAKKVPKALPLYSIAGDQDPFGNYGQGVYEVSNWLYDTGHQITTKVYSGYRHEIHNYKDIQDEVVDGIIQFFEQA</sequence>
<dbReference type="RefSeq" id="WP_183328424.1">
    <property type="nucleotide sequence ID" value="NZ_JACHHK010000003.1"/>
</dbReference>
<dbReference type="InterPro" id="IPR022742">
    <property type="entry name" value="Hydrolase_4"/>
</dbReference>
<dbReference type="PANTHER" id="PTHR11614">
    <property type="entry name" value="PHOSPHOLIPASE-RELATED"/>
    <property type="match status" value="1"/>
</dbReference>
<dbReference type="SUPFAM" id="SSF53474">
    <property type="entry name" value="alpha/beta-Hydrolases"/>
    <property type="match status" value="1"/>
</dbReference>
<evidence type="ECO:0000259" key="1">
    <source>
        <dbReference type="Pfam" id="PF12146"/>
    </source>
</evidence>
<accession>A0A7W8CXH1</accession>